<comment type="caution">
    <text evidence="1">The sequence shown here is derived from an EMBL/GenBank/DDBJ whole genome shotgun (WGS) entry which is preliminary data.</text>
</comment>
<sequence length="44" mass="5241">MHPWILLQDNYDGFIRLLDVEKESFDLLLYTSAYQVFSIDMQTA</sequence>
<evidence type="ECO:0000313" key="2">
    <source>
        <dbReference type="Proteomes" id="UP000215914"/>
    </source>
</evidence>
<dbReference type="AlphaFoldDB" id="A0A9K3DX06"/>
<name>A0A9K3DX06_HELAN</name>
<accession>A0A9K3DX06</accession>
<gene>
    <name evidence="1" type="ORF">HanXRQr2_Chr16g0778441</name>
</gene>
<proteinExistence type="predicted"/>
<protein>
    <submittedName>
        <fullName evidence="1">Uncharacterized protein</fullName>
    </submittedName>
</protein>
<organism evidence="1 2">
    <name type="scientific">Helianthus annuus</name>
    <name type="common">Common sunflower</name>
    <dbReference type="NCBI Taxonomy" id="4232"/>
    <lineage>
        <taxon>Eukaryota</taxon>
        <taxon>Viridiplantae</taxon>
        <taxon>Streptophyta</taxon>
        <taxon>Embryophyta</taxon>
        <taxon>Tracheophyta</taxon>
        <taxon>Spermatophyta</taxon>
        <taxon>Magnoliopsida</taxon>
        <taxon>eudicotyledons</taxon>
        <taxon>Gunneridae</taxon>
        <taxon>Pentapetalae</taxon>
        <taxon>asterids</taxon>
        <taxon>campanulids</taxon>
        <taxon>Asterales</taxon>
        <taxon>Asteraceae</taxon>
        <taxon>Asteroideae</taxon>
        <taxon>Heliantheae alliance</taxon>
        <taxon>Heliantheae</taxon>
        <taxon>Helianthus</taxon>
    </lineage>
</organism>
<dbReference type="Proteomes" id="UP000215914">
    <property type="component" value="Unassembled WGS sequence"/>
</dbReference>
<reference evidence="1" key="2">
    <citation type="submission" date="2020-06" db="EMBL/GenBank/DDBJ databases">
        <title>Helianthus annuus Genome sequencing and assembly Release 2.</title>
        <authorList>
            <person name="Gouzy J."/>
            <person name="Langlade N."/>
            <person name="Munos S."/>
        </authorList>
    </citation>
    <scope>NUCLEOTIDE SEQUENCE</scope>
    <source>
        <tissue evidence="1">Leaves</tissue>
    </source>
</reference>
<dbReference type="EMBL" id="MNCJ02000331">
    <property type="protein sequence ID" value="KAF5762590.1"/>
    <property type="molecule type" value="Genomic_DNA"/>
</dbReference>
<keyword evidence="2" id="KW-1185">Reference proteome</keyword>
<evidence type="ECO:0000313" key="1">
    <source>
        <dbReference type="EMBL" id="KAF5762590.1"/>
    </source>
</evidence>
<dbReference type="Gramene" id="mRNA:HanXRQr2_Chr16g0778441">
    <property type="protein sequence ID" value="mRNA:HanXRQr2_Chr16g0778441"/>
    <property type="gene ID" value="HanXRQr2_Chr16g0778441"/>
</dbReference>
<reference evidence="1" key="1">
    <citation type="journal article" date="2017" name="Nature">
        <title>The sunflower genome provides insights into oil metabolism, flowering and Asterid evolution.</title>
        <authorList>
            <person name="Badouin H."/>
            <person name="Gouzy J."/>
            <person name="Grassa C.J."/>
            <person name="Murat F."/>
            <person name="Staton S.E."/>
            <person name="Cottret L."/>
            <person name="Lelandais-Briere C."/>
            <person name="Owens G.L."/>
            <person name="Carrere S."/>
            <person name="Mayjonade B."/>
            <person name="Legrand L."/>
            <person name="Gill N."/>
            <person name="Kane N.C."/>
            <person name="Bowers J.E."/>
            <person name="Hubner S."/>
            <person name="Bellec A."/>
            <person name="Berard A."/>
            <person name="Berges H."/>
            <person name="Blanchet N."/>
            <person name="Boniface M.C."/>
            <person name="Brunel D."/>
            <person name="Catrice O."/>
            <person name="Chaidir N."/>
            <person name="Claudel C."/>
            <person name="Donnadieu C."/>
            <person name="Faraut T."/>
            <person name="Fievet G."/>
            <person name="Helmstetter N."/>
            <person name="King M."/>
            <person name="Knapp S.J."/>
            <person name="Lai Z."/>
            <person name="Le Paslier M.C."/>
            <person name="Lippi Y."/>
            <person name="Lorenzon L."/>
            <person name="Mandel J.R."/>
            <person name="Marage G."/>
            <person name="Marchand G."/>
            <person name="Marquand E."/>
            <person name="Bret-Mestries E."/>
            <person name="Morien E."/>
            <person name="Nambeesan S."/>
            <person name="Nguyen T."/>
            <person name="Pegot-Espagnet P."/>
            <person name="Pouilly N."/>
            <person name="Raftis F."/>
            <person name="Sallet E."/>
            <person name="Schiex T."/>
            <person name="Thomas J."/>
            <person name="Vandecasteele C."/>
            <person name="Vares D."/>
            <person name="Vear F."/>
            <person name="Vautrin S."/>
            <person name="Crespi M."/>
            <person name="Mangin B."/>
            <person name="Burke J.M."/>
            <person name="Salse J."/>
            <person name="Munos S."/>
            <person name="Vincourt P."/>
            <person name="Rieseberg L.H."/>
            <person name="Langlade N.B."/>
        </authorList>
    </citation>
    <scope>NUCLEOTIDE SEQUENCE</scope>
    <source>
        <tissue evidence="1">Leaves</tissue>
    </source>
</reference>